<dbReference type="SUPFAM" id="SSF69047">
    <property type="entry name" value="Hypothetical protein YjbJ"/>
    <property type="match status" value="1"/>
</dbReference>
<organism evidence="1 2">
    <name type="scientific">Caulobacter vibrioides</name>
    <name type="common">Caulobacter crescentus</name>
    <dbReference type="NCBI Taxonomy" id="155892"/>
    <lineage>
        <taxon>Bacteria</taxon>
        <taxon>Pseudomonadati</taxon>
        <taxon>Pseudomonadota</taxon>
        <taxon>Alphaproteobacteria</taxon>
        <taxon>Caulobacterales</taxon>
        <taxon>Caulobacteraceae</taxon>
        <taxon>Caulobacter</taxon>
    </lineage>
</organism>
<dbReference type="EMBL" id="NCDQ01000417">
    <property type="protein sequence ID" value="OYW99254.1"/>
    <property type="molecule type" value="Genomic_DNA"/>
</dbReference>
<gene>
    <name evidence="1" type="ORF">B7Z12_18405</name>
</gene>
<dbReference type="Proteomes" id="UP000215616">
    <property type="component" value="Unassembled WGS sequence"/>
</dbReference>
<name>A0A258CUD5_CAUVI</name>
<sequence>MTAGLAACDKEAGRKQETIGKVESGVGEVVGDKDLKTEGQKDQVAGNLKQGEIKDAIKDAKK</sequence>
<proteinExistence type="predicted"/>
<protein>
    <recommendedName>
        <fullName evidence="3">CsbD family protein</fullName>
    </recommendedName>
</protein>
<evidence type="ECO:0000313" key="2">
    <source>
        <dbReference type="Proteomes" id="UP000215616"/>
    </source>
</evidence>
<dbReference type="InterPro" id="IPR036629">
    <property type="entry name" value="YjbJ_sf"/>
</dbReference>
<comment type="caution">
    <text evidence="1">The sequence shown here is derived from an EMBL/GenBank/DDBJ whole genome shotgun (WGS) entry which is preliminary data.</text>
</comment>
<accession>A0A258CUD5</accession>
<dbReference type="AlphaFoldDB" id="A0A258CUD5"/>
<evidence type="ECO:0000313" key="1">
    <source>
        <dbReference type="EMBL" id="OYW99254.1"/>
    </source>
</evidence>
<evidence type="ECO:0008006" key="3">
    <source>
        <dbReference type="Google" id="ProtNLM"/>
    </source>
</evidence>
<reference evidence="1 2" key="1">
    <citation type="submission" date="2017-03" db="EMBL/GenBank/DDBJ databases">
        <title>Lifting the veil on microbial sulfur biogeochemistry in mining wastewaters.</title>
        <authorList>
            <person name="Kantor R.S."/>
            <person name="Colenbrander Nelson T."/>
            <person name="Marshall S."/>
            <person name="Bennett D."/>
            <person name="Apte S."/>
            <person name="Camacho D."/>
            <person name="Thomas B.C."/>
            <person name="Warren L.A."/>
            <person name="Banfield J.F."/>
        </authorList>
    </citation>
    <scope>NUCLEOTIDE SEQUENCE [LARGE SCALE GENOMIC DNA]</scope>
    <source>
        <strain evidence="1">32-67-7</strain>
    </source>
</reference>